<dbReference type="Pfam" id="PF10592">
    <property type="entry name" value="AIPR"/>
    <property type="match status" value="1"/>
</dbReference>
<evidence type="ECO:0000259" key="1">
    <source>
        <dbReference type="Pfam" id="PF10592"/>
    </source>
</evidence>
<evidence type="ECO:0000313" key="3">
    <source>
        <dbReference type="Proteomes" id="UP000324106"/>
    </source>
</evidence>
<dbReference type="AlphaFoldDB" id="A0A5P2AZV0"/>
<proteinExistence type="predicted"/>
<dbReference type="RefSeq" id="WP_150269272.1">
    <property type="nucleotide sequence ID" value="NZ_CP029194.1"/>
</dbReference>
<protein>
    <recommendedName>
        <fullName evidence="1">Abortive phage infection protein C-terminal domain-containing protein</fullName>
    </recommendedName>
</protein>
<dbReference type="Proteomes" id="UP000324106">
    <property type="component" value="Chromosome"/>
</dbReference>
<reference evidence="2 3" key="1">
    <citation type="submission" date="2018-05" db="EMBL/GenBank/DDBJ databases">
        <title>Streptomyces venezuelae.</title>
        <authorList>
            <person name="Kim W."/>
            <person name="Lee N."/>
            <person name="Cho B.-K."/>
        </authorList>
    </citation>
    <scope>NUCLEOTIDE SEQUENCE [LARGE SCALE GENOMIC DNA]</scope>
    <source>
        <strain evidence="2 3">ATCC 15068</strain>
    </source>
</reference>
<accession>A0A5P2AZV0</accession>
<sequence>MNPLIQGLFKKFREEEELLEISNADAFELFAASLILPEDLIAQVQKSDLLLDQGAIGIDVIALDVNGQLAWDADDVREICENAAKVEVGLHFIQAKQSASVSSAEVLSFGDTVRKFLENDGFPSYPRMEALAQALGAVFENYAGRLKGSPSVYLYFTTTAPKNSISSDPVKERVATVTEQIEGLGFLGRVAVTVLGADDIHDAWVRKNHANEVEIQFEKQVNLPKMPGVDQAILGVVSVAELLKLIETGDEKNLDERVFYDNVRGFKGEDNSVNMQIMDTLNSTERSLLPVLNNGVTVVAASYAPKPGDAVAVSGYQIVNGCQTSHCLYLSKQSLGDAVSEVYVPIRLVVTGDEEVATQIIRATNSQTAVQENDLVALSKFQKRLEDFYKLDSPDFKLTYERRSGQFYNKEVTKNRIVTISDQMRAVSAMFLDAPHVAARYASRLYDDIGAAIFREDHKLLPYMVSAFAAYRLENAFRSGALESAYKPTRYHILMALKYHVLGGKSTSLEKGKAEEQSEQIIVALKQHDLIATFRELAQSVIAAGGGQMPSRDRLKRQQFTQDLITELMKN</sequence>
<gene>
    <name evidence="2" type="ORF">DEJ46_23180</name>
</gene>
<feature type="domain" description="Abortive phage infection protein C-terminal" evidence="1">
    <location>
        <begin position="259"/>
        <end position="444"/>
    </location>
</feature>
<organism evidence="2 3">
    <name type="scientific">Streptomyces venezuelae</name>
    <dbReference type="NCBI Taxonomy" id="54571"/>
    <lineage>
        <taxon>Bacteria</taxon>
        <taxon>Bacillati</taxon>
        <taxon>Actinomycetota</taxon>
        <taxon>Actinomycetes</taxon>
        <taxon>Kitasatosporales</taxon>
        <taxon>Streptomycetaceae</taxon>
        <taxon>Streptomyces</taxon>
    </lineage>
</organism>
<dbReference type="InterPro" id="IPR018891">
    <property type="entry name" value="AIPR_C"/>
</dbReference>
<dbReference type="OrthoDB" id="9806213at2"/>
<evidence type="ECO:0000313" key="2">
    <source>
        <dbReference type="EMBL" id="QES21649.1"/>
    </source>
</evidence>
<dbReference type="EMBL" id="CP029194">
    <property type="protein sequence ID" value="QES21649.1"/>
    <property type="molecule type" value="Genomic_DNA"/>
</dbReference>
<name>A0A5P2AZV0_STRVZ</name>